<dbReference type="InterPro" id="IPR042109">
    <property type="entry name" value="Adenylosuccinate_synth_dom1"/>
</dbReference>
<feature type="binding site" evidence="8">
    <location>
        <position position="302"/>
    </location>
    <ligand>
        <name>GTP</name>
        <dbReference type="ChEBI" id="CHEBI:37565"/>
    </ligand>
</feature>
<feature type="binding site" description="in other chain" evidence="8">
    <location>
        <position position="236"/>
    </location>
    <ligand>
        <name>IMP</name>
        <dbReference type="ChEBI" id="CHEBI:58053"/>
        <note>ligand shared between dimeric partners</note>
    </ligand>
</feature>
<dbReference type="NCBIfam" id="TIGR00184">
    <property type="entry name" value="purA"/>
    <property type="match status" value="1"/>
</dbReference>
<dbReference type="Proteomes" id="UP001501410">
    <property type="component" value="Unassembled WGS sequence"/>
</dbReference>
<comment type="cofactor">
    <cofactor evidence="8">
        <name>Mg(2+)</name>
        <dbReference type="ChEBI" id="CHEBI:18420"/>
    </cofactor>
    <text evidence="8">Binds 1 Mg(2+) ion per subunit.</text>
</comment>
<dbReference type="Gene3D" id="3.40.440.10">
    <property type="entry name" value="Adenylosuccinate Synthetase, subunit A, domain 1"/>
    <property type="match status" value="1"/>
</dbReference>
<reference evidence="12" key="1">
    <citation type="journal article" date="2019" name="Int. J. Syst. Evol. Microbiol.">
        <title>The Global Catalogue of Microorganisms (GCM) 10K type strain sequencing project: providing services to taxonomists for standard genome sequencing and annotation.</title>
        <authorList>
            <consortium name="The Broad Institute Genomics Platform"/>
            <consortium name="The Broad Institute Genome Sequencing Center for Infectious Disease"/>
            <person name="Wu L."/>
            <person name="Ma J."/>
        </authorList>
    </citation>
    <scope>NUCLEOTIDE SEQUENCE [LARGE SCALE GENOMIC DNA]</scope>
    <source>
        <strain evidence="12">JCM 31921</strain>
    </source>
</reference>
<dbReference type="NCBIfam" id="NF002223">
    <property type="entry name" value="PRK01117.1"/>
    <property type="match status" value="1"/>
</dbReference>
<feature type="binding site" evidence="8">
    <location>
        <position position="12"/>
    </location>
    <ligand>
        <name>Mg(2+)</name>
        <dbReference type="ChEBI" id="CHEBI:18420"/>
    </ligand>
</feature>
<dbReference type="Gene3D" id="3.90.170.10">
    <property type="entry name" value="Adenylosuccinate Synthetase, subunit A, domain 3"/>
    <property type="match status" value="1"/>
</dbReference>
<comment type="subunit">
    <text evidence="1 8">Homodimer.</text>
</comment>
<comment type="subcellular location">
    <subcellularLocation>
        <location evidence="8">Cytoplasm</location>
    </subcellularLocation>
</comment>
<dbReference type="InterPro" id="IPR001114">
    <property type="entry name" value="Adenylosuccinate_synthetase"/>
</dbReference>
<dbReference type="PANTHER" id="PTHR11846">
    <property type="entry name" value="ADENYLOSUCCINATE SYNTHETASE"/>
    <property type="match status" value="1"/>
</dbReference>
<feature type="binding site" description="in other chain" evidence="8">
    <location>
        <begin position="37"/>
        <end position="40"/>
    </location>
    <ligand>
        <name>IMP</name>
        <dbReference type="ChEBI" id="CHEBI:58053"/>
        <note>ligand shared between dimeric partners</note>
    </ligand>
</feature>
<sequence length="421" mass="46174">MVDVLLGLQWGDEGKGKIVDYLAAQYDIIARFQGGPNAGHTLYVDGKKVVLRTIPSGVFQDHCLNLIGNGVVIDPVALQAELQQLTDIRPDVLSRLFLSQKAHLILPTHRALDAASEAAKGADKIGSTLKGIGPAYMDKTGRNGLRVGDILSPSFEKKYEQLKAKHIAMLQHYNHDSEWQNWEADFFAAIEYMRGLQIVNAEYWIDEHLRNGKKILAEGAQGSMLDIDYGTYPFVTSSNTIASGVCNGLGVAPSRIGDVYGISKAYCTRVGSGPFPTELDDPTGEALRKAGNEFGAVTGRSRRCGWIDLVALRYTVMLSGVTKIILTKADVLDGFKSIKAATAYEIDGDTTKEFPFDICTATLNPVYQSFDGWEKPISECKSIQELPVNFTKYLDFVEQYLGTKIAYISNGTGRNQLLSNL</sequence>
<dbReference type="HAMAP" id="MF_00011">
    <property type="entry name" value="Adenylosucc_synth"/>
    <property type="match status" value="1"/>
</dbReference>
<comment type="function">
    <text evidence="8">Plays an important role in the de novo pathway of purine nucleotide biosynthesis. Catalyzes the first committed step in the biosynthesis of AMP from IMP.</text>
</comment>
<dbReference type="CDD" id="cd03108">
    <property type="entry name" value="AdSS"/>
    <property type="match status" value="1"/>
</dbReference>
<keyword evidence="7 8" id="KW-0342">GTP-binding</keyword>
<dbReference type="PROSITE" id="PS01266">
    <property type="entry name" value="ADENYLOSUCCIN_SYN_1"/>
    <property type="match status" value="1"/>
</dbReference>
<evidence type="ECO:0000256" key="7">
    <source>
        <dbReference type="ARBA" id="ARBA00023134"/>
    </source>
</evidence>
<evidence type="ECO:0000256" key="1">
    <source>
        <dbReference type="ARBA" id="ARBA00011738"/>
    </source>
</evidence>
<feature type="binding site" evidence="8">
    <location>
        <begin position="296"/>
        <end position="302"/>
    </location>
    <ligand>
        <name>substrate</name>
    </ligand>
</feature>
<evidence type="ECO:0000313" key="11">
    <source>
        <dbReference type="EMBL" id="GAA4457321.1"/>
    </source>
</evidence>
<feature type="binding site" evidence="8">
    <location>
        <begin position="39"/>
        <end position="41"/>
    </location>
    <ligand>
        <name>GTP</name>
        <dbReference type="ChEBI" id="CHEBI:37565"/>
    </ligand>
</feature>
<feature type="binding site" description="in other chain" evidence="8">
    <location>
        <position position="221"/>
    </location>
    <ligand>
        <name>IMP</name>
        <dbReference type="ChEBI" id="CHEBI:58053"/>
        <note>ligand shared between dimeric partners</note>
    </ligand>
</feature>
<protein>
    <recommendedName>
        <fullName evidence="8 10">Adenylosuccinate synthetase</fullName>
        <shortName evidence="8">AMPSase</shortName>
        <shortName evidence="8">AdSS</shortName>
        <ecNumber evidence="8 10">6.3.4.4</ecNumber>
    </recommendedName>
    <alternativeName>
        <fullName evidence="8">IMP--aspartate ligase</fullName>
    </alternativeName>
</protein>
<organism evidence="11 12">
    <name type="scientific">Rurimicrobium arvi</name>
    <dbReference type="NCBI Taxonomy" id="2049916"/>
    <lineage>
        <taxon>Bacteria</taxon>
        <taxon>Pseudomonadati</taxon>
        <taxon>Bacteroidota</taxon>
        <taxon>Chitinophagia</taxon>
        <taxon>Chitinophagales</taxon>
        <taxon>Chitinophagaceae</taxon>
        <taxon>Rurimicrobium</taxon>
    </lineage>
</organism>
<feature type="active site" evidence="9">
    <location>
        <position position="139"/>
    </location>
</feature>
<dbReference type="EMBL" id="BAABEZ010000022">
    <property type="protein sequence ID" value="GAA4457321.1"/>
    <property type="molecule type" value="Genomic_DNA"/>
</dbReference>
<feature type="binding site" evidence="8">
    <location>
        <begin position="409"/>
        <end position="411"/>
    </location>
    <ligand>
        <name>GTP</name>
        <dbReference type="ChEBI" id="CHEBI:37565"/>
    </ligand>
</feature>
<dbReference type="InterPro" id="IPR042111">
    <property type="entry name" value="Adenylosuccinate_synth_dom3"/>
</dbReference>
<keyword evidence="4 8" id="KW-0547">Nucleotide-binding</keyword>
<comment type="catalytic activity">
    <reaction evidence="8 10">
        <text>IMP + L-aspartate + GTP = N(6)-(1,2-dicarboxyethyl)-AMP + GDP + phosphate + 2 H(+)</text>
        <dbReference type="Rhea" id="RHEA:15753"/>
        <dbReference type="ChEBI" id="CHEBI:15378"/>
        <dbReference type="ChEBI" id="CHEBI:29991"/>
        <dbReference type="ChEBI" id="CHEBI:37565"/>
        <dbReference type="ChEBI" id="CHEBI:43474"/>
        <dbReference type="ChEBI" id="CHEBI:57567"/>
        <dbReference type="ChEBI" id="CHEBI:58053"/>
        <dbReference type="ChEBI" id="CHEBI:58189"/>
        <dbReference type="EC" id="6.3.4.4"/>
    </reaction>
</comment>
<dbReference type="InterPro" id="IPR042110">
    <property type="entry name" value="Adenylosuccinate_synth_dom2"/>
</dbReference>
<feature type="binding site" evidence="8">
    <location>
        <position position="39"/>
    </location>
    <ligand>
        <name>Mg(2+)</name>
        <dbReference type="ChEBI" id="CHEBI:18420"/>
    </ligand>
</feature>
<name>A0ABP8N0F2_9BACT</name>
<dbReference type="PROSITE" id="PS00513">
    <property type="entry name" value="ADENYLOSUCCIN_SYN_2"/>
    <property type="match status" value="1"/>
</dbReference>
<evidence type="ECO:0000256" key="6">
    <source>
        <dbReference type="ARBA" id="ARBA00022842"/>
    </source>
</evidence>
<dbReference type="SMART" id="SM00788">
    <property type="entry name" value="Adenylsucc_synt"/>
    <property type="match status" value="1"/>
</dbReference>
<evidence type="ECO:0000256" key="4">
    <source>
        <dbReference type="ARBA" id="ARBA00022741"/>
    </source>
</evidence>
<evidence type="ECO:0000256" key="5">
    <source>
        <dbReference type="ARBA" id="ARBA00022755"/>
    </source>
</evidence>
<keyword evidence="8" id="KW-0963">Cytoplasm</keyword>
<dbReference type="InterPro" id="IPR033128">
    <property type="entry name" value="Adenylosuccin_syn_Lys_AS"/>
</dbReference>
<feature type="binding site" evidence="8">
    <location>
        <position position="142"/>
    </location>
    <ligand>
        <name>IMP</name>
        <dbReference type="ChEBI" id="CHEBI:58053"/>
        <note>ligand shared between dimeric partners</note>
    </ligand>
</feature>
<dbReference type="EC" id="6.3.4.4" evidence="8 10"/>
<feature type="binding site" description="in other chain" evidence="8">
    <location>
        <position position="300"/>
    </location>
    <ligand>
        <name>IMP</name>
        <dbReference type="ChEBI" id="CHEBI:58053"/>
        <note>ligand shared between dimeric partners</note>
    </ligand>
</feature>
<evidence type="ECO:0000256" key="2">
    <source>
        <dbReference type="ARBA" id="ARBA00022598"/>
    </source>
</evidence>
<keyword evidence="12" id="KW-1185">Reference proteome</keyword>
<comment type="caution">
    <text evidence="11">The sequence shown here is derived from an EMBL/GenBank/DDBJ whole genome shotgun (WGS) entry which is preliminary data.</text>
</comment>
<keyword evidence="3 8" id="KW-0479">Metal-binding</keyword>
<evidence type="ECO:0000256" key="3">
    <source>
        <dbReference type="ARBA" id="ARBA00022723"/>
    </source>
</evidence>
<feature type="active site" description="Proton donor" evidence="8">
    <location>
        <position position="40"/>
    </location>
</feature>
<evidence type="ECO:0000256" key="10">
    <source>
        <dbReference type="RuleBase" id="RU000520"/>
    </source>
</evidence>
<feature type="active site" description="Proton acceptor" evidence="8">
    <location>
        <position position="12"/>
    </location>
</feature>
<feature type="binding site" description="in other chain" evidence="8">
    <location>
        <begin position="12"/>
        <end position="15"/>
    </location>
    <ligand>
        <name>IMP</name>
        <dbReference type="ChEBI" id="CHEBI:58053"/>
        <note>ligand shared between dimeric partners</note>
    </ligand>
</feature>
<feature type="binding site" evidence="8">
    <location>
        <begin position="11"/>
        <end position="17"/>
    </location>
    <ligand>
        <name>GTP</name>
        <dbReference type="ChEBI" id="CHEBI:37565"/>
    </ligand>
</feature>
<dbReference type="InterPro" id="IPR027417">
    <property type="entry name" value="P-loop_NTPase"/>
</dbReference>
<evidence type="ECO:0000256" key="8">
    <source>
        <dbReference type="HAMAP-Rule" id="MF_00011"/>
    </source>
</evidence>
<feature type="binding site" description="in other chain" evidence="8">
    <location>
        <position position="128"/>
    </location>
    <ligand>
        <name>IMP</name>
        <dbReference type="ChEBI" id="CHEBI:58053"/>
        <note>ligand shared between dimeric partners</note>
    </ligand>
</feature>
<evidence type="ECO:0000313" key="12">
    <source>
        <dbReference type="Proteomes" id="UP001501410"/>
    </source>
</evidence>
<feature type="binding site" evidence="8">
    <location>
        <begin position="328"/>
        <end position="330"/>
    </location>
    <ligand>
        <name>GTP</name>
        <dbReference type="ChEBI" id="CHEBI:37565"/>
    </ligand>
</feature>
<keyword evidence="2 8" id="KW-0436">Ligase</keyword>
<dbReference type="RefSeq" id="WP_344827391.1">
    <property type="nucleotide sequence ID" value="NZ_BAABEZ010000022.1"/>
</dbReference>
<dbReference type="SUPFAM" id="SSF52540">
    <property type="entry name" value="P-loop containing nucleoside triphosphate hydrolases"/>
    <property type="match status" value="1"/>
</dbReference>
<evidence type="ECO:0000256" key="9">
    <source>
        <dbReference type="PROSITE-ProRule" id="PRU10134"/>
    </source>
</evidence>
<keyword evidence="6 8" id="KW-0460">Magnesium</keyword>
<keyword evidence="5 8" id="KW-0658">Purine biosynthesis</keyword>
<dbReference type="InterPro" id="IPR018220">
    <property type="entry name" value="Adenylosuccin_syn_GTP-bd"/>
</dbReference>
<comment type="pathway">
    <text evidence="8 10">Purine metabolism; AMP biosynthesis via de novo pathway; AMP from IMP: step 1/2.</text>
</comment>
<dbReference type="Gene3D" id="1.10.300.10">
    <property type="entry name" value="Adenylosuccinate Synthetase, subunit A, domain 2"/>
    <property type="match status" value="1"/>
</dbReference>
<accession>A0ABP8N0F2</accession>
<gene>
    <name evidence="8" type="primary">purA</name>
    <name evidence="11" type="ORF">GCM10023092_24000</name>
</gene>
<dbReference type="Pfam" id="PF00709">
    <property type="entry name" value="Adenylsucc_synt"/>
    <property type="match status" value="1"/>
</dbReference>
<dbReference type="PANTHER" id="PTHR11846:SF0">
    <property type="entry name" value="ADENYLOSUCCINATE SYNTHETASE"/>
    <property type="match status" value="1"/>
</dbReference>
<proteinExistence type="inferred from homology"/>
<comment type="similarity">
    <text evidence="8 10">Belongs to the adenylosuccinate synthetase family.</text>
</comment>